<sequence>MTRIAIPTCDEMPLASKPMLDAFNRQFGFTPNQFSIMSLAPDALIGWTGLQGALAKTLDSQTRDAIALVVSQVNSCRYCLSAYTFWATNATNLSLEEISLNRMGTSSDSKRGAAIRFAKKILETRGKVTESDLDIVRQAGFTDANLVEIIALSVQFLFTNFINNVFDTPIDFPVVVMDPKSA</sequence>
<dbReference type="InterPro" id="IPR004675">
    <property type="entry name" value="AhpD_core"/>
</dbReference>
<dbReference type="Pfam" id="PF02627">
    <property type="entry name" value="CMD"/>
    <property type="match status" value="1"/>
</dbReference>
<reference evidence="2 3" key="1">
    <citation type="journal article" date="2018" name="Int. J. Syst. Evol. Microbiol.">
        <title>Paraburkholderia azotifigens sp. nov., a nitrogen-fixing bacterium isolated from paddy soil.</title>
        <authorList>
            <person name="Choi G.M."/>
            <person name="Im W.T."/>
        </authorList>
    </citation>
    <scope>NUCLEOTIDE SEQUENCE [LARGE SCALE GENOMIC DNA]</scope>
    <source>
        <strain evidence="2 3">NF 2-5-3</strain>
    </source>
</reference>
<dbReference type="PANTHER" id="PTHR35446">
    <property type="entry name" value="SI:CH211-175M2.5"/>
    <property type="match status" value="1"/>
</dbReference>
<comment type="caution">
    <text evidence="2">The sequence shown here is derived from an EMBL/GenBank/DDBJ whole genome shotgun (WGS) entry which is preliminary data.</text>
</comment>
<dbReference type="Gene3D" id="1.20.1290.10">
    <property type="entry name" value="AhpD-like"/>
    <property type="match status" value="1"/>
</dbReference>
<proteinExistence type="predicted"/>
<dbReference type="GO" id="GO:0051920">
    <property type="term" value="F:peroxiredoxin activity"/>
    <property type="evidence" value="ECO:0007669"/>
    <property type="project" value="InterPro"/>
</dbReference>
<dbReference type="InterPro" id="IPR003779">
    <property type="entry name" value="CMD-like"/>
</dbReference>
<evidence type="ECO:0000259" key="1">
    <source>
        <dbReference type="Pfam" id="PF02627"/>
    </source>
</evidence>
<gene>
    <name evidence="2" type="ORF">FRZ40_43715</name>
</gene>
<evidence type="ECO:0000313" key="3">
    <source>
        <dbReference type="Proteomes" id="UP000321776"/>
    </source>
</evidence>
<accession>A0A5C6V765</accession>
<protein>
    <submittedName>
        <fullName evidence="2">Carboxymuconolactone decarboxylase family protein</fullName>
    </submittedName>
</protein>
<dbReference type="EMBL" id="VOQS01000005">
    <property type="protein sequence ID" value="TXC81092.1"/>
    <property type="molecule type" value="Genomic_DNA"/>
</dbReference>
<evidence type="ECO:0000313" key="2">
    <source>
        <dbReference type="EMBL" id="TXC81092.1"/>
    </source>
</evidence>
<dbReference type="Proteomes" id="UP000321776">
    <property type="component" value="Unassembled WGS sequence"/>
</dbReference>
<feature type="domain" description="Carboxymuconolactone decarboxylase-like" evidence="1">
    <location>
        <begin position="41"/>
        <end position="84"/>
    </location>
</feature>
<dbReference type="RefSeq" id="WP_147238429.1">
    <property type="nucleotide sequence ID" value="NZ_VOQS01000005.1"/>
</dbReference>
<organism evidence="2 3">
    <name type="scientific">Paraburkholderia azotifigens</name>
    <dbReference type="NCBI Taxonomy" id="2057004"/>
    <lineage>
        <taxon>Bacteria</taxon>
        <taxon>Pseudomonadati</taxon>
        <taxon>Pseudomonadota</taxon>
        <taxon>Betaproteobacteria</taxon>
        <taxon>Burkholderiales</taxon>
        <taxon>Burkholderiaceae</taxon>
        <taxon>Paraburkholderia</taxon>
    </lineage>
</organism>
<dbReference type="NCBIfam" id="TIGR00778">
    <property type="entry name" value="ahpD_dom"/>
    <property type="match status" value="1"/>
</dbReference>
<dbReference type="SUPFAM" id="SSF69118">
    <property type="entry name" value="AhpD-like"/>
    <property type="match status" value="1"/>
</dbReference>
<dbReference type="InterPro" id="IPR029032">
    <property type="entry name" value="AhpD-like"/>
</dbReference>
<name>A0A5C6V765_9BURK</name>
<dbReference type="AlphaFoldDB" id="A0A5C6V765"/>
<dbReference type="PANTHER" id="PTHR35446:SF3">
    <property type="entry name" value="CMD DOMAIN-CONTAINING PROTEIN"/>
    <property type="match status" value="1"/>
</dbReference>